<evidence type="ECO:0000256" key="3">
    <source>
        <dbReference type="SAM" id="SignalP"/>
    </source>
</evidence>
<feature type="chain" id="PRO_5006873565" evidence="3">
    <location>
        <begin position="19"/>
        <end position="536"/>
    </location>
</feature>
<dbReference type="GO" id="GO:0006309">
    <property type="term" value="P:apoptotic DNA fragmentation"/>
    <property type="evidence" value="ECO:0007669"/>
    <property type="project" value="TreeGrafter"/>
</dbReference>
<comment type="similarity">
    <text evidence="1">Belongs to the DNase II family.</text>
</comment>
<gene>
    <name evidence="4" type="primary">DNASE2</name>
    <name evidence="4" type="ORF">T12_9930</name>
</gene>
<name>A0A0V0Z7T9_9BILA</name>
<dbReference type="PANTHER" id="PTHR10858:SF30">
    <property type="entry name" value="CELL-DEATH-RELATED NUCLEASE 7"/>
    <property type="match status" value="1"/>
</dbReference>
<feature type="non-terminal residue" evidence="4">
    <location>
        <position position="536"/>
    </location>
</feature>
<proteinExistence type="inferred from homology"/>
<dbReference type="OrthoDB" id="10261598at2759"/>
<evidence type="ECO:0000313" key="4">
    <source>
        <dbReference type="EMBL" id="KRY08560.1"/>
    </source>
</evidence>
<comment type="caution">
    <text evidence="4">The sequence shown here is derived from an EMBL/GenBank/DDBJ whole genome shotgun (WGS) entry which is preliminary data.</text>
</comment>
<dbReference type="EMBL" id="JYDQ01000325">
    <property type="protein sequence ID" value="KRY08560.1"/>
    <property type="molecule type" value="Genomic_DNA"/>
</dbReference>
<dbReference type="Pfam" id="PF03265">
    <property type="entry name" value="DNase_II"/>
    <property type="match status" value="2"/>
</dbReference>
<keyword evidence="2" id="KW-0378">Hydrolase</keyword>
<dbReference type="PANTHER" id="PTHR10858">
    <property type="entry name" value="DEOXYRIBONUCLEASE II"/>
    <property type="match status" value="1"/>
</dbReference>
<sequence>MHILFLGVLLIHNGATDAAAWFVHTAPNFLAHLGPYLWPAAETPKGHMFLCLSLNEAQLNSVAKAIRYQEPFIYANNLPAALLNLHNELSNLAKGVQIRVTPFLEHAKFTTKAAANIEAFGKHTKSFADMYARVLKNKFAANIRIWAPSDTRSKSICKGQYQRRKIASPMQLADSQVSREADSAKWALIEGKNTVCFTTNDYKMNEKRIPGVAVCLENAALLLLLLLLLLQLLLIYSNVAHNCNSYLDFVENLYGTGRNMQRRWRQRCRLPPNVLSSKLLKSEGNPAWAASGANIDQNRGHSIITTMASFVQFQREINVLAYSDDPPNLPPRNEKSKTKGVLLVHNAADEAAWFVHTVPNFLAYLSAYFWPQAETAKGHMFLCVSFNKAHLNSVGKAIRYQEPYIYVNNLSAEILNQHMELSNLINGIDVRVTPFLAHETFVTKGEQAVANIQAFGKHSKSFADMYARILRNKFAASIMVWSPADARSKSICRGQHKLQKITSIQLDGVQVSRGADSAKWALIDGKNTVCFTTNDY</sequence>
<dbReference type="InterPro" id="IPR004947">
    <property type="entry name" value="DNase_II"/>
</dbReference>
<evidence type="ECO:0000313" key="5">
    <source>
        <dbReference type="Proteomes" id="UP000054783"/>
    </source>
</evidence>
<accession>A0A0V0Z7T9</accession>
<feature type="signal peptide" evidence="3">
    <location>
        <begin position="1"/>
        <end position="18"/>
    </location>
</feature>
<dbReference type="GO" id="GO:0004531">
    <property type="term" value="F:deoxyribonuclease II activity"/>
    <property type="evidence" value="ECO:0007669"/>
    <property type="project" value="InterPro"/>
</dbReference>
<evidence type="ECO:0000256" key="1">
    <source>
        <dbReference type="ARBA" id="ARBA00007527"/>
    </source>
</evidence>
<dbReference type="Proteomes" id="UP000054783">
    <property type="component" value="Unassembled WGS sequence"/>
</dbReference>
<organism evidence="4 5">
    <name type="scientific">Trichinella patagoniensis</name>
    <dbReference type="NCBI Taxonomy" id="990121"/>
    <lineage>
        <taxon>Eukaryota</taxon>
        <taxon>Metazoa</taxon>
        <taxon>Ecdysozoa</taxon>
        <taxon>Nematoda</taxon>
        <taxon>Enoplea</taxon>
        <taxon>Dorylaimia</taxon>
        <taxon>Trichinellida</taxon>
        <taxon>Trichinellidae</taxon>
        <taxon>Trichinella</taxon>
    </lineage>
</organism>
<evidence type="ECO:0000256" key="2">
    <source>
        <dbReference type="ARBA" id="ARBA00022801"/>
    </source>
</evidence>
<reference evidence="4 5" key="1">
    <citation type="submission" date="2015-01" db="EMBL/GenBank/DDBJ databases">
        <title>Evolution of Trichinella species and genotypes.</title>
        <authorList>
            <person name="Korhonen P.K."/>
            <person name="Edoardo P."/>
            <person name="Giuseppe L.R."/>
            <person name="Gasser R.B."/>
        </authorList>
    </citation>
    <scope>NUCLEOTIDE SEQUENCE [LARGE SCALE GENOMIC DNA]</scope>
    <source>
        <strain evidence="4">ISS2496</strain>
    </source>
</reference>
<protein>
    <submittedName>
        <fullName evidence="4">Deoxyribonuclease-2-alpha</fullName>
    </submittedName>
</protein>
<keyword evidence="5" id="KW-1185">Reference proteome</keyword>
<dbReference type="AlphaFoldDB" id="A0A0V0Z7T9"/>
<keyword evidence="3" id="KW-0732">Signal</keyword>